<reference evidence="2 3" key="1">
    <citation type="submission" date="2014-08" db="EMBL/GenBank/DDBJ databases">
        <authorList>
            <person name="Chen Y.-H."/>
        </authorList>
    </citation>
    <scope>NUCLEOTIDE SEQUENCE [LARGE SCALE GENOMIC DNA]</scope>
</reference>
<feature type="transmembrane region" description="Helical" evidence="1">
    <location>
        <begin position="20"/>
        <end position="50"/>
    </location>
</feature>
<dbReference type="Proteomes" id="UP000039660">
    <property type="component" value="Unassembled WGS sequence"/>
</dbReference>
<dbReference type="RefSeq" id="WP_046632903.1">
    <property type="nucleotide sequence ID" value="NZ_CCRK01000003.1"/>
</dbReference>
<keyword evidence="1" id="KW-0472">Membrane</keyword>
<evidence type="ECO:0000313" key="3">
    <source>
        <dbReference type="Proteomes" id="UP000039660"/>
    </source>
</evidence>
<feature type="transmembrane region" description="Helical" evidence="1">
    <location>
        <begin position="95"/>
        <end position="114"/>
    </location>
</feature>
<dbReference type="InterPro" id="IPR005325">
    <property type="entry name" value="DUF308_memb"/>
</dbReference>
<dbReference type="AlphaFoldDB" id="A0A0T7GHM0"/>
<gene>
    <name evidence="2" type="ORF">NGAL_HAMBI1189_15250</name>
</gene>
<feature type="transmembrane region" description="Helical" evidence="1">
    <location>
        <begin position="126"/>
        <end position="148"/>
    </location>
</feature>
<dbReference type="Pfam" id="PF03729">
    <property type="entry name" value="DUF308"/>
    <property type="match status" value="1"/>
</dbReference>
<proteinExistence type="predicted"/>
<evidence type="ECO:0000256" key="1">
    <source>
        <dbReference type="SAM" id="Phobius"/>
    </source>
</evidence>
<sequence>MQIGTSPQAQWLRSYYFARAFFSLAWITVAILSGGQLALASALLVIYPAWDAVANLVDARSNGGLKANPSQTLNVVVSTMTTIAVILAVMKSNYAILAVFGVWAVLSGLLQLYTGVRRWRSYGAQWVMILSGGQSTLAGGFMITQALGTAQPTILDIVPYAGFGAFYFLLSAIWLTVTAYRQANAKG</sequence>
<dbReference type="EMBL" id="CCRK01000003">
    <property type="protein sequence ID" value="CDZ46677.1"/>
    <property type="molecule type" value="Genomic_DNA"/>
</dbReference>
<name>A0A0T7GHM0_NEOGA</name>
<keyword evidence="1" id="KW-0812">Transmembrane</keyword>
<accession>A0A0T7GHM0</accession>
<organism evidence="2 3">
    <name type="scientific">Neorhizobium galegae bv. officinalis</name>
    <dbReference type="NCBI Taxonomy" id="323656"/>
    <lineage>
        <taxon>Bacteria</taxon>
        <taxon>Pseudomonadati</taxon>
        <taxon>Pseudomonadota</taxon>
        <taxon>Alphaproteobacteria</taxon>
        <taxon>Hyphomicrobiales</taxon>
        <taxon>Rhizobiaceae</taxon>
        <taxon>Rhizobium/Agrobacterium group</taxon>
        <taxon>Neorhizobium</taxon>
    </lineage>
</organism>
<evidence type="ECO:0000313" key="2">
    <source>
        <dbReference type="EMBL" id="CDZ46677.1"/>
    </source>
</evidence>
<keyword evidence="1" id="KW-1133">Transmembrane helix</keyword>
<protein>
    <recommendedName>
        <fullName evidence="4">DUF308 domain-containing protein</fullName>
    </recommendedName>
</protein>
<evidence type="ECO:0008006" key="4">
    <source>
        <dbReference type="Google" id="ProtNLM"/>
    </source>
</evidence>
<feature type="transmembrane region" description="Helical" evidence="1">
    <location>
        <begin position="160"/>
        <end position="180"/>
    </location>
</feature>